<evidence type="ECO:0000256" key="5">
    <source>
        <dbReference type="PIRSR" id="PIRSR038994-1"/>
    </source>
</evidence>
<dbReference type="Proteomes" id="UP000215509">
    <property type="component" value="Unassembled WGS sequence"/>
</dbReference>
<dbReference type="GO" id="GO:0008448">
    <property type="term" value="F:N-acetylglucosamine-6-phosphate deacetylase activity"/>
    <property type="evidence" value="ECO:0007669"/>
    <property type="project" value="InterPro"/>
</dbReference>
<dbReference type="GO" id="GO:0046872">
    <property type="term" value="F:metal ion binding"/>
    <property type="evidence" value="ECO:0007669"/>
    <property type="project" value="UniProtKB-KW"/>
</dbReference>
<dbReference type="InterPro" id="IPR032466">
    <property type="entry name" value="Metal_Hydrolase"/>
</dbReference>
<feature type="active site" description="Proton donor/acceptor" evidence="5">
    <location>
        <position position="267"/>
    </location>
</feature>
<evidence type="ECO:0000256" key="2">
    <source>
        <dbReference type="ARBA" id="ARBA00022723"/>
    </source>
</evidence>
<evidence type="ECO:0000256" key="6">
    <source>
        <dbReference type="PIRSR" id="PIRSR038994-2"/>
    </source>
</evidence>
<dbReference type="SUPFAM" id="SSF51556">
    <property type="entry name" value="Metallo-dependent hydrolases"/>
    <property type="match status" value="1"/>
</dbReference>
<feature type="binding site" evidence="6">
    <location>
        <begin position="304"/>
        <end position="306"/>
    </location>
    <ligand>
        <name>substrate</name>
    </ligand>
</feature>
<dbReference type="OrthoDB" id="9776488at2"/>
<gene>
    <name evidence="9" type="ORF">CF651_07690</name>
</gene>
<dbReference type="Pfam" id="PF01979">
    <property type="entry name" value="Amidohydro_1"/>
    <property type="match status" value="1"/>
</dbReference>
<dbReference type="PANTHER" id="PTHR11113:SF14">
    <property type="entry name" value="N-ACETYLGLUCOSAMINE-6-PHOSPHATE DEACETYLASE"/>
    <property type="match status" value="1"/>
</dbReference>
<dbReference type="AlphaFoldDB" id="A0A229USW8"/>
<evidence type="ECO:0000256" key="7">
    <source>
        <dbReference type="PIRSR" id="PIRSR038994-3"/>
    </source>
</evidence>
<evidence type="ECO:0000259" key="8">
    <source>
        <dbReference type="Pfam" id="PF01979"/>
    </source>
</evidence>
<dbReference type="GO" id="GO:0006046">
    <property type="term" value="P:N-acetylglucosamine catabolic process"/>
    <property type="evidence" value="ECO:0007669"/>
    <property type="project" value="TreeGrafter"/>
</dbReference>
<accession>A0A229USW8</accession>
<name>A0A229USW8_9BACL</name>
<comment type="cofactor">
    <cofactor evidence="7">
        <name>a divalent metal cation</name>
        <dbReference type="ChEBI" id="CHEBI:60240"/>
    </cofactor>
    <text evidence="7">Binds 1 divalent metal cation per subunit.</text>
</comment>
<feature type="binding site" evidence="6">
    <location>
        <position position="134"/>
    </location>
    <ligand>
        <name>substrate</name>
    </ligand>
</feature>
<dbReference type="Gene3D" id="3.20.20.140">
    <property type="entry name" value="Metal-dependent hydrolases"/>
    <property type="match status" value="1"/>
</dbReference>
<feature type="binding site" evidence="7">
    <location>
        <position position="121"/>
    </location>
    <ligand>
        <name>Zn(2+)</name>
        <dbReference type="ChEBI" id="CHEBI:29105"/>
    </ligand>
</feature>
<protein>
    <submittedName>
        <fullName evidence="9">N-acetylglucosamine-6-phosphate deacetylase</fullName>
    </submittedName>
</protein>
<evidence type="ECO:0000256" key="1">
    <source>
        <dbReference type="ARBA" id="ARBA00010716"/>
    </source>
</evidence>
<feature type="binding site" evidence="6">
    <location>
        <position position="245"/>
    </location>
    <ligand>
        <name>substrate</name>
    </ligand>
</feature>
<dbReference type="RefSeq" id="WP_094014276.1">
    <property type="nucleotide sequence ID" value="NZ_NMQW01000012.1"/>
</dbReference>
<comment type="similarity">
    <text evidence="1 4">Belongs to the metallo-dependent hydrolases superfamily. NagA family.</text>
</comment>
<feature type="domain" description="Amidohydrolase-related" evidence="8">
    <location>
        <begin position="40"/>
        <end position="362"/>
    </location>
</feature>
<keyword evidence="2 7" id="KW-0479">Metal-binding</keyword>
<evidence type="ECO:0000313" key="9">
    <source>
        <dbReference type="EMBL" id="OXM86727.1"/>
    </source>
</evidence>
<reference evidence="9 10" key="1">
    <citation type="submission" date="2017-07" db="EMBL/GenBank/DDBJ databases">
        <title>Genome sequencing and assembly of Paenibacillus rigui.</title>
        <authorList>
            <person name="Mayilraj S."/>
        </authorList>
    </citation>
    <scope>NUCLEOTIDE SEQUENCE [LARGE SCALE GENOMIC DNA]</scope>
    <source>
        <strain evidence="9 10">JCM 16352</strain>
    </source>
</reference>
<dbReference type="InterPro" id="IPR003764">
    <property type="entry name" value="GlcNAc_6-P_deAcase"/>
</dbReference>
<evidence type="ECO:0000256" key="4">
    <source>
        <dbReference type="PIRNR" id="PIRNR038994"/>
    </source>
</evidence>
<sequence>MRLQGIRFDTAEVVEVEVKDGLIASVKPLESAAAQELPWISPGWFDLQVNGFNGFDFNGETTTVQDVVGVTEALYQRGVTHYLPTVITGSLERIKQAVTTIAEACERYPDVCRSVVGIHLEGPYISGEDGPRGAHARTYVRDPNWEEFAQWQEASGNRIRLVTVAPERKGAIAFIRRLKEAGITVSLGHTCANADELAQAVAAGAALSTHLGNGAHTQLQRHPNYIWNQLGEDRLWATFIADGHHLSPPVLKAMLRAKRDQFILVSDSVKFGGLSPGRYSSVIGAEVELHPDGRLTPIDNPLILAGSAEALDVGVSNAVRYAGISWSEAIEAVTLRPARLLGLSGPGREWLEVGSEASFTLFRQPDRQERIRISAVVLNGETKYSFMGGGAQ</sequence>
<comment type="caution">
    <text evidence="9">The sequence shown here is derived from an EMBL/GenBank/DDBJ whole genome shotgun (WGS) entry which is preliminary data.</text>
</comment>
<keyword evidence="10" id="KW-1185">Reference proteome</keyword>
<proteinExistence type="inferred from homology"/>
<organism evidence="9 10">
    <name type="scientific">Paenibacillus rigui</name>
    <dbReference type="NCBI Taxonomy" id="554312"/>
    <lineage>
        <taxon>Bacteria</taxon>
        <taxon>Bacillati</taxon>
        <taxon>Bacillota</taxon>
        <taxon>Bacilli</taxon>
        <taxon>Bacillales</taxon>
        <taxon>Paenibacillaceae</taxon>
        <taxon>Paenibacillus</taxon>
    </lineage>
</organism>
<dbReference type="EMBL" id="NMQW01000012">
    <property type="protein sequence ID" value="OXM86727.1"/>
    <property type="molecule type" value="Genomic_DNA"/>
</dbReference>
<feature type="binding site" evidence="7">
    <location>
        <position position="189"/>
    </location>
    <ligand>
        <name>Zn(2+)</name>
        <dbReference type="ChEBI" id="CHEBI:29105"/>
    </ligand>
</feature>
<keyword evidence="4" id="KW-0119">Carbohydrate metabolism</keyword>
<feature type="binding site" evidence="6">
    <location>
        <position position="221"/>
    </location>
    <ligand>
        <name>substrate</name>
    </ligand>
</feature>
<evidence type="ECO:0000313" key="10">
    <source>
        <dbReference type="Proteomes" id="UP000215509"/>
    </source>
</evidence>
<evidence type="ECO:0000256" key="3">
    <source>
        <dbReference type="ARBA" id="ARBA00022801"/>
    </source>
</evidence>
<feature type="binding site" evidence="7">
    <location>
        <position position="210"/>
    </location>
    <ligand>
        <name>Zn(2+)</name>
        <dbReference type="ChEBI" id="CHEBI:29105"/>
    </ligand>
</feature>
<dbReference type="InterPro" id="IPR006680">
    <property type="entry name" value="Amidohydro-rel"/>
</dbReference>
<feature type="binding site" evidence="6">
    <location>
        <begin position="213"/>
        <end position="214"/>
    </location>
    <ligand>
        <name>substrate</name>
    </ligand>
</feature>
<dbReference type="PANTHER" id="PTHR11113">
    <property type="entry name" value="N-ACETYLGLUCOSAMINE-6-PHOSPHATE DEACETYLASE"/>
    <property type="match status" value="1"/>
</dbReference>
<keyword evidence="3 4" id="KW-0378">Hydrolase</keyword>
<dbReference type="PIRSF" id="PIRSF038994">
    <property type="entry name" value="NagA"/>
    <property type="match status" value="1"/>
</dbReference>